<dbReference type="InterPro" id="IPR046228">
    <property type="entry name" value="DUF6261"/>
</dbReference>
<dbReference type="RefSeq" id="WP_140590402.1">
    <property type="nucleotide sequence ID" value="NZ_VFWZ01000002.1"/>
</dbReference>
<protein>
    <submittedName>
        <fullName evidence="1">Uncharacterized protein</fullName>
    </submittedName>
</protein>
<accession>A0A504JEK0</accession>
<evidence type="ECO:0000313" key="2">
    <source>
        <dbReference type="Proteomes" id="UP000315540"/>
    </source>
</evidence>
<evidence type="ECO:0000313" key="1">
    <source>
        <dbReference type="EMBL" id="TPN86855.1"/>
    </source>
</evidence>
<name>A0A504JEK0_9FLAO</name>
<dbReference type="Pfam" id="PF19775">
    <property type="entry name" value="DUF6261"/>
    <property type="match status" value="1"/>
</dbReference>
<dbReference type="AlphaFoldDB" id="A0A504JEK0"/>
<keyword evidence="2" id="KW-1185">Reference proteome</keyword>
<comment type="caution">
    <text evidence="1">The sequence shown here is derived from an EMBL/GenBank/DDBJ whole genome shotgun (WGS) entry which is preliminary data.</text>
</comment>
<organism evidence="1 2">
    <name type="scientific">Aquimarina algicola</name>
    <dbReference type="NCBI Taxonomy" id="2589995"/>
    <lineage>
        <taxon>Bacteria</taxon>
        <taxon>Pseudomonadati</taxon>
        <taxon>Bacteroidota</taxon>
        <taxon>Flavobacteriia</taxon>
        <taxon>Flavobacteriales</taxon>
        <taxon>Flavobacteriaceae</taxon>
        <taxon>Aquimarina</taxon>
    </lineage>
</organism>
<dbReference type="Proteomes" id="UP000315540">
    <property type="component" value="Unassembled WGS sequence"/>
</dbReference>
<reference evidence="1 2" key="1">
    <citation type="submission" date="2019-06" db="EMBL/GenBank/DDBJ databases">
        <authorList>
            <person name="Meng X."/>
        </authorList>
    </citation>
    <scope>NUCLEOTIDE SEQUENCE [LARGE SCALE GENOMIC DNA]</scope>
    <source>
        <strain evidence="1 2">M625</strain>
    </source>
</reference>
<proteinExistence type="predicted"/>
<gene>
    <name evidence="1" type="ORF">FHK87_04430</name>
</gene>
<sequence>MKTLKNISVTQSTHSELSEVTSNYLSIINSHLSANPFLIKLVEYIQPKLENLRTALAAVRTNSLVEEVMQLDQARDYAFIVFRDMINAFEKTDDTKEKEAYELLYELLKKVGTTLNNEGYMEQSGRLETMFQEMDKDQYQLAIQSLGLVSRYKKVKKTEQQFKTAYTNRLEEDTKKNYPTIGEARAALTPLINDLIPTLRNVIRVADTNDTLGWVDLINEQTDTVMTQIAARRTRKENEQITE</sequence>
<dbReference type="EMBL" id="VFWZ01000002">
    <property type="protein sequence ID" value="TPN86855.1"/>
    <property type="molecule type" value="Genomic_DNA"/>
</dbReference>